<feature type="domain" description="WxL Interacting Protein peptidoglycan binding" evidence="3">
    <location>
        <begin position="66"/>
        <end position="184"/>
    </location>
</feature>
<keyword evidence="2" id="KW-1133">Transmembrane helix</keyword>
<organism evidence="5 6">
    <name type="scientific">Enterococcus pallens ATCC BAA-351</name>
    <dbReference type="NCBI Taxonomy" id="1158607"/>
    <lineage>
        <taxon>Bacteria</taxon>
        <taxon>Bacillati</taxon>
        <taxon>Bacillota</taxon>
        <taxon>Bacilli</taxon>
        <taxon>Lactobacillales</taxon>
        <taxon>Enterococcaceae</taxon>
        <taxon>Enterococcus</taxon>
    </lineage>
</organism>
<dbReference type="OrthoDB" id="2148359at2"/>
<feature type="transmembrane region" description="Helical" evidence="2">
    <location>
        <begin position="343"/>
        <end position="364"/>
    </location>
</feature>
<gene>
    <name evidence="5" type="ORF">UAU_02435</name>
</gene>
<comment type="caution">
    <text evidence="5">The sequence shown here is derived from an EMBL/GenBank/DDBJ whole genome shotgun (WGS) entry which is preliminary data.</text>
</comment>
<dbReference type="HOGENOM" id="CLU_051987_0_2_9"/>
<dbReference type="InterPro" id="IPR010317">
    <property type="entry name" value="WxLIP_PGBD"/>
</dbReference>
<feature type="domain" description="WxL Interacting Protein host binding" evidence="4">
    <location>
        <begin position="193"/>
        <end position="332"/>
    </location>
</feature>
<reference evidence="5 6" key="1">
    <citation type="submission" date="2013-02" db="EMBL/GenBank/DDBJ databases">
        <title>The Genome Sequence of Enterococcus pallens BAA-351.</title>
        <authorList>
            <consortium name="The Broad Institute Genome Sequencing Platform"/>
            <consortium name="The Broad Institute Genome Sequencing Center for Infectious Disease"/>
            <person name="Earl A.M."/>
            <person name="Gilmore M.S."/>
            <person name="Lebreton F."/>
            <person name="Walker B."/>
            <person name="Young S.K."/>
            <person name="Zeng Q."/>
            <person name="Gargeya S."/>
            <person name="Fitzgerald M."/>
            <person name="Haas B."/>
            <person name="Abouelleil A."/>
            <person name="Alvarado L."/>
            <person name="Arachchi H.M."/>
            <person name="Berlin A.M."/>
            <person name="Chapman S.B."/>
            <person name="Dewar J."/>
            <person name="Goldberg J."/>
            <person name="Griggs A."/>
            <person name="Gujja S."/>
            <person name="Hansen M."/>
            <person name="Howarth C."/>
            <person name="Imamovic A."/>
            <person name="Larimer J."/>
            <person name="McCowan C."/>
            <person name="Murphy C."/>
            <person name="Neiman D."/>
            <person name="Pearson M."/>
            <person name="Priest M."/>
            <person name="Roberts A."/>
            <person name="Saif S."/>
            <person name="Shea T."/>
            <person name="Sisk P."/>
            <person name="Sykes S."/>
            <person name="Wortman J."/>
            <person name="Nusbaum C."/>
            <person name="Birren B."/>
        </authorList>
    </citation>
    <scope>NUCLEOTIDE SEQUENCE [LARGE SCALE GENOMIC DNA]</scope>
    <source>
        <strain evidence="5 6">ATCC BAA-351</strain>
    </source>
</reference>
<dbReference type="eggNOG" id="COG4072">
    <property type="taxonomic scope" value="Bacteria"/>
</dbReference>
<dbReference type="STRING" id="160454.RV10_GL000725"/>
<dbReference type="Pfam" id="PF06030">
    <property type="entry name" value="WxLIP_PGBD"/>
    <property type="match status" value="1"/>
</dbReference>
<dbReference type="PATRIC" id="fig|1158607.3.peg.2410"/>
<evidence type="ECO:0000313" key="6">
    <source>
        <dbReference type="Proteomes" id="UP000013782"/>
    </source>
</evidence>
<feature type="region of interest" description="Disordered" evidence="1">
    <location>
        <begin position="36"/>
        <end position="60"/>
    </location>
</feature>
<dbReference type="RefSeq" id="WP_010757425.1">
    <property type="nucleotide sequence ID" value="NZ_ASWD01000001.1"/>
</dbReference>
<keyword evidence="2" id="KW-0812">Transmembrane</keyword>
<proteinExistence type="predicted"/>
<dbReference type="Proteomes" id="UP000013782">
    <property type="component" value="Unassembled WGS sequence"/>
</dbReference>
<name>R2T0D1_9ENTE</name>
<keyword evidence="2" id="KW-0472">Membrane</keyword>
<evidence type="ECO:0000259" key="4">
    <source>
        <dbReference type="Pfam" id="PF11797"/>
    </source>
</evidence>
<dbReference type="AlphaFoldDB" id="R2T0D1"/>
<sequence length="373" mass="42232">MNRLSKRNVKNLFIINCLLLSLILSMLFSAEMVHGDESETSQEPQIGKKQVPEPSNEQNKGMEVGFTVEAVKTDTQVDESKGFFFVKVLPGQEQQLTLKIKSTSEEERKVTIKIRDAFTNQNGEIDYDGAEYQRDESLKNSMEEITSVSEETVSVKNKEEKEIIITVKPPKESFDGVKVAAIVVMNAEDTEEQQKGLSSNYGYRLGLVITEEEEVDYSDGSSLNLLQVKPTVHQGKRVIQARLQNPEPKILDSLTVETKLRKKGDKEVLRKRTTNDMRMAPNSQFDFATNWGLDPIEAGTYVLSIKADSGENTWSWEEEFTIGEKEAKKINEEATYTITYPSWVPIVVLLIGTTTLANIGSLYVRRKKWTKEE</sequence>
<keyword evidence="6" id="KW-1185">Reference proteome</keyword>
<accession>R2T0D1</accession>
<evidence type="ECO:0000259" key="3">
    <source>
        <dbReference type="Pfam" id="PF06030"/>
    </source>
</evidence>
<evidence type="ECO:0000313" key="5">
    <source>
        <dbReference type="EMBL" id="EOH93739.1"/>
    </source>
</evidence>
<dbReference type="Pfam" id="PF11797">
    <property type="entry name" value="WxLIP_HBD"/>
    <property type="match status" value="1"/>
</dbReference>
<protein>
    <submittedName>
        <fullName evidence="5">Uncharacterized protein</fullName>
    </submittedName>
</protein>
<evidence type="ECO:0000256" key="1">
    <source>
        <dbReference type="SAM" id="MobiDB-lite"/>
    </source>
</evidence>
<evidence type="ECO:0000256" key="2">
    <source>
        <dbReference type="SAM" id="Phobius"/>
    </source>
</evidence>
<dbReference type="EMBL" id="AJAQ01000016">
    <property type="protein sequence ID" value="EOH93739.1"/>
    <property type="molecule type" value="Genomic_DNA"/>
</dbReference>
<dbReference type="InterPro" id="IPR021759">
    <property type="entry name" value="WxLIP_HBD"/>
</dbReference>